<reference evidence="16 17" key="1">
    <citation type="submission" date="2015-12" db="EMBL/GenBank/DDBJ databases">
        <title>The genome of Folsomia candida.</title>
        <authorList>
            <person name="Faddeeva A."/>
            <person name="Derks M.F."/>
            <person name="Anvar Y."/>
            <person name="Smit S."/>
            <person name="Van Straalen N."/>
            <person name="Roelofs D."/>
        </authorList>
    </citation>
    <scope>NUCLEOTIDE SEQUENCE [LARGE SCALE GENOMIC DNA]</scope>
    <source>
        <strain evidence="16 17">VU population</strain>
        <tissue evidence="16">Whole body</tissue>
    </source>
</reference>
<dbReference type="SMART" id="SM00061">
    <property type="entry name" value="MATH"/>
    <property type="match status" value="1"/>
</dbReference>
<evidence type="ECO:0000313" key="16">
    <source>
        <dbReference type="EMBL" id="OXA60820.1"/>
    </source>
</evidence>
<comment type="similarity">
    <text evidence="3">Belongs to the peptidase C19 family.</text>
</comment>
<evidence type="ECO:0000256" key="9">
    <source>
        <dbReference type="ARBA" id="ARBA00022807"/>
    </source>
</evidence>
<dbReference type="Pfam" id="PF22486">
    <property type="entry name" value="MATH_2"/>
    <property type="match status" value="1"/>
</dbReference>
<dbReference type="SUPFAM" id="SSF54001">
    <property type="entry name" value="Cysteine proteinases"/>
    <property type="match status" value="1"/>
</dbReference>
<evidence type="ECO:0000256" key="8">
    <source>
        <dbReference type="ARBA" id="ARBA00022801"/>
    </source>
</evidence>
<keyword evidence="9" id="KW-0788">Thiol protease</keyword>
<feature type="compositionally biased region" description="Basic and acidic residues" evidence="13">
    <location>
        <begin position="9"/>
        <end position="28"/>
    </location>
</feature>
<dbReference type="GO" id="GO:0004843">
    <property type="term" value="F:cysteine-type deubiquitinase activity"/>
    <property type="evidence" value="ECO:0007669"/>
    <property type="project" value="UniProtKB-EC"/>
</dbReference>
<evidence type="ECO:0000256" key="2">
    <source>
        <dbReference type="ARBA" id="ARBA00004123"/>
    </source>
</evidence>
<dbReference type="InterPro" id="IPR028889">
    <property type="entry name" value="USP"/>
</dbReference>
<dbReference type="InterPro" id="IPR001394">
    <property type="entry name" value="Peptidase_C19_UCH"/>
</dbReference>
<keyword evidence="6" id="KW-0645">Protease</keyword>
<dbReference type="PANTHER" id="PTHR24006:SF644">
    <property type="entry name" value="UBIQUITIN CARBOXYL-TERMINAL HYDROLASE 7"/>
    <property type="match status" value="1"/>
</dbReference>
<feature type="compositionally biased region" description="Basic and acidic residues" evidence="13">
    <location>
        <begin position="35"/>
        <end position="52"/>
    </location>
</feature>
<evidence type="ECO:0000259" key="15">
    <source>
        <dbReference type="PROSITE" id="PS50235"/>
    </source>
</evidence>
<evidence type="ECO:0000259" key="14">
    <source>
        <dbReference type="PROSITE" id="PS50144"/>
    </source>
</evidence>
<evidence type="ECO:0000256" key="4">
    <source>
        <dbReference type="ARBA" id="ARBA00012759"/>
    </source>
</evidence>
<dbReference type="PROSITE" id="PS50235">
    <property type="entry name" value="USP_3"/>
    <property type="match status" value="1"/>
</dbReference>
<sequence>MPLSQDSVNNDHHQQKKNNESAVEHMEVVVDDEESNNKVSDKMEEDVESKPEVEEEESEEESNARSEATFCFTVEGITHLREQVLSPPTYVRNLPWRIMVMPRADPNQTRNMSLGFFLQCNGDSDSASWNCSAVANLKIISHKSGCESFSRKISHIFHSKENDWGYSNFVDWPALVDPSKGFLKNDAITLEVEVKADAPHGVAWDSKKHTGYVGLKNQGATCYMNSLLQTLFFTNQLRKAVYKMPTESDDSTKSVALALQRVFYELQTSDKPVGTKKLTRSFGWETLDSFMQHDVQEFLRVLLDKLESKMKGTCVEGTVPRLFEGKMISFIKCKHVQYESSRSETFYDIQLNIKGKKDIYESFRDYVDTEVLDGDNKYDAGNHGLQEAEKGVIFTSFPPVLHLHLMRFQYDPIVDCSVKSNDRFEFYDKVDLNEFLKKGKDADGEQVTCKYTLHAVLVHSGDNHGGHYVVFINPKGDGKWCKFDDDVVSKCTKTEAINHNFGGQEVDDLHPGVKQSTNAYMLVYIRDSPDLASSVLQEVTEDDIPRELLERLKEEKNLEILKRKERSEAHLYMQVNVMLEDAFVGHQGCDLYDPDKLSPAAVANTRSFRVTKKTKPQGFLTILSESFNIPPARMRLWPFAVRTNKVVRPGWLDMGYESKSLEETLFGHSNMPMFLEILPVDDPNVSLPNFDKENDVLLFLKMYDPLNESIHYQGHITIPITSNFHKIASECKKRARWPEDTLITMYEEVQPGTVEKVVDFGSTLDQGLDELMDGDIIVFQRNFDPNNVTGGRKLKSLHEFYVYMQYKYEITFLDKSNQNESFSLEISLKSSYFELATKVGQRLGVLPLFMQFYKCQPYKDSPAYAVKFEPDTDLLSILSATQKPIRSPYKLFYQVLGIPITELEHKKQFKLLYYNNSGTEIQSNDQQERELVFYVNKAPRITIRDILSEIAKVLNAEKKPPGILNGRNLRLVEVASHRIQQIVDDETSSDIIVNNNTVNRYYRAEEIPEEEVDLVQGELIVPVAHFHKEARSTFGVPFLMKIRYGDLWNNVKSRLQSKMCINDKDWSKMRVALVQQGSPTFLDKEEDAESVVKPENFASGVGYGATHAYNGRPWIGIEHVNKAPKRSRYSTLEKAIKIYN</sequence>
<keyword evidence="10" id="KW-0539">Nucleus</keyword>
<dbReference type="InterPro" id="IPR008974">
    <property type="entry name" value="TRAF-like"/>
</dbReference>
<dbReference type="PROSITE" id="PS00972">
    <property type="entry name" value="USP_1"/>
    <property type="match status" value="1"/>
</dbReference>
<comment type="subcellular location">
    <subcellularLocation>
        <location evidence="2">Nucleus</location>
    </subcellularLocation>
</comment>
<dbReference type="SUPFAM" id="SSF49599">
    <property type="entry name" value="TRAF domain-like"/>
    <property type="match status" value="1"/>
</dbReference>
<feature type="region of interest" description="Disordered" evidence="13">
    <location>
        <begin position="1"/>
        <end position="66"/>
    </location>
</feature>
<gene>
    <name evidence="16" type="ORF">Fcan01_04449</name>
</gene>
<dbReference type="OMA" id="HTAHHRF"/>
<dbReference type="FunFam" id="2.60.210.10:FF:000014">
    <property type="entry name" value="Ubiquitin carboxyl-terminal hydrolase 7"/>
    <property type="match status" value="1"/>
</dbReference>
<dbReference type="InterPro" id="IPR018200">
    <property type="entry name" value="USP_CS"/>
</dbReference>
<evidence type="ECO:0000256" key="11">
    <source>
        <dbReference type="ARBA" id="ARBA00031500"/>
    </source>
</evidence>
<evidence type="ECO:0000256" key="1">
    <source>
        <dbReference type="ARBA" id="ARBA00000707"/>
    </source>
</evidence>
<evidence type="ECO:0000256" key="5">
    <source>
        <dbReference type="ARBA" id="ARBA00021393"/>
    </source>
</evidence>
<dbReference type="OrthoDB" id="289038at2759"/>
<feature type="domain" description="USP" evidence="15">
    <location>
        <begin position="213"/>
        <end position="527"/>
    </location>
</feature>
<dbReference type="GO" id="GO:0016579">
    <property type="term" value="P:protein deubiquitination"/>
    <property type="evidence" value="ECO:0007669"/>
    <property type="project" value="InterPro"/>
</dbReference>
<organism evidence="16 17">
    <name type="scientific">Folsomia candida</name>
    <name type="common">Springtail</name>
    <dbReference type="NCBI Taxonomy" id="158441"/>
    <lineage>
        <taxon>Eukaryota</taxon>
        <taxon>Metazoa</taxon>
        <taxon>Ecdysozoa</taxon>
        <taxon>Arthropoda</taxon>
        <taxon>Hexapoda</taxon>
        <taxon>Collembola</taxon>
        <taxon>Entomobryomorpha</taxon>
        <taxon>Isotomoidea</taxon>
        <taxon>Isotomidae</taxon>
        <taxon>Proisotominae</taxon>
        <taxon>Folsomia</taxon>
    </lineage>
</organism>
<evidence type="ECO:0000256" key="7">
    <source>
        <dbReference type="ARBA" id="ARBA00022786"/>
    </source>
</evidence>
<evidence type="ECO:0000313" key="17">
    <source>
        <dbReference type="Proteomes" id="UP000198287"/>
    </source>
</evidence>
<dbReference type="FunFam" id="3.90.70.10:FF:000005">
    <property type="entry name" value="Ubiquitin carboxyl-terminal hydrolase 7"/>
    <property type="match status" value="1"/>
</dbReference>
<dbReference type="Gene3D" id="3.90.70.10">
    <property type="entry name" value="Cysteine proteinases"/>
    <property type="match status" value="1"/>
</dbReference>
<dbReference type="Gene3D" id="3.10.20.90">
    <property type="entry name" value="Phosphatidylinositol 3-kinase Catalytic Subunit, Chain A, domain 1"/>
    <property type="match status" value="2"/>
</dbReference>
<dbReference type="InterPro" id="IPR002083">
    <property type="entry name" value="MATH/TRAF_dom"/>
</dbReference>
<dbReference type="EC" id="3.4.19.12" evidence="4"/>
<dbReference type="STRING" id="158441.A0A226EUC1"/>
<dbReference type="InterPro" id="IPR038765">
    <property type="entry name" value="Papain-like_cys_pep_sf"/>
</dbReference>
<dbReference type="CDD" id="cd02659">
    <property type="entry name" value="peptidase_C19C"/>
    <property type="match status" value="1"/>
</dbReference>
<dbReference type="Proteomes" id="UP000198287">
    <property type="component" value="Unassembled WGS sequence"/>
</dbReference>
<evidence type="ECO:0000256" key="10">
    <source>
        <dbReference type="ARBA" id="ARBA00023242"/>
    </source>
</evidence>
<keyword evidence="8 16" id="KW-0378">Hydrolase</keyword>
<evidence type="ECO:0000256" key="6">
    <source>
        <dbReference type="ARBA" id="ARBA00022670"/>
    </source>
</evidence>
<proteinExistence type="inferred from homology"/>
<dbReference type="Pfam" id="PF12436">
    <property type="entry name" value="USP7_ICP0_bdg"/>
    <property type="match status" value="1"/>
</dbReference>
<name>A0A226EUC1_FOLCA</name>
<protein>
    <recommendedName>
        <fullName evidence="5">Ubiquitin carboxyl-terminal hydrolase 7</fullName>
        <ecNumber evidence="4">3.4.19.12</ecNumber>
    </recommendedName>
    <alternativeName>
        <fullName evidence="12">Ubiquitin thioesterase 7</fullName>
    </alternativeName>
    <alternativeName>
        <fullName evidence="11">Ubiquitin-specific-processing protease 7</fullName>
    </alternativeName>
</protein>
<comment type="caution">
    <text evidence="16">The sequence shown here is derived from an EMBL/GenBank/DDBJ whole genome shotgun (WGS) entry which is preliminary data.</text>
</comment>
<dbReference type="GO" id="GO:0006508">
    <property type="term" value="P:proteolysis"/>
    <property type="evidence" value="ECO:0007669"/>
    <property type="project" value="UniProtKB-KW"/>
</dbReference>
<dbReference type="AlphaFoldDB" id="A0A226EUC1"/>
<evidence type="ECO:0000256" key="3">
    <source>
        <dbReference type="ARBA" id="ARBA00009085"/>
    </source>
</evidence>
<dbReference type="PROSITE" id="PS50144">
    <property type="entry name" value="MATH"/>
    <property type="match status" value="1"/>
</dbReference>
<feature type="domain" description="MATH" evidence="14">
    <location>
        <begin position="67"/>
        <end position="194"/>
    </location>
</feature>
<dbReference type="GO" id="GO:0005634">
    <property type="term" value="C:nucleus"/>
    <property type="evidence" value="ECO:0007669"/>
    <property type="project" value="UniProtKB-SubCell"/>
</dbReference>
<comment type="catalytic activity">
    <reaction evidence="1">
        <text>Thiol-dependent hydrolysis of ester, thioester, amide, peptide and isopeptide bonds formed by the C-terminal Gly of ubiquitin (a 76-residue protein attached to proteins as an intracellular targeting signal).</text>
        <dbReference type="EC" id="3.4.19.12"/>
    </reaction>
</comment>
<dbReference type="GO" id="GO:0005829">
    <property type="term" value="C:cytosol"/>
    <property type="evidence" value="ECO:0007669"/>
    <property type="project" value="TreeGrafter"/>
</dbReference>
<keyword evidence="7" id="KW-0833">Ubl conjugation pathway</keyword>
<evidence type="ECO:0000256" key="12">
    <source>
        <dbReference type="ARBA" id="ARBA00031508"/>
    </source>
</evidence>
<evidence type="ECO:0000256" key="13">
    <source>
        <dbReference type="SAM" id="MobiDB-lite"/>
    </source>
</evidence>
<dbReference type="InterPro" id="IPR029346">
    <property type="entry name" value="USP_C"/>
</dbReference>
<dbReference type="InterPro" id="IPR024729">
    <property type="entry name" value="USP7_ICP0-binding_dom"/>
</dbReference>
<dbReference type="GO" id="GO:0031647">
    <property type="term" value="P:regulation of protein stability"/>
    <property type="evidence" value="ECO:0007669"/>
    <property type="project" value="TreeGrafter"/>
</dbReference>
<dbReference type="Pfam" id="PF00443">
    <property type="entry name" value="UCH"/>
    <property type="match status" value="1"/>
</dbReference>
<dbReference type="PROSITE" id="PS00973">
    <property type="entry name" value="USP_2"/>
    <property type="match status" value="1"/>
</dbReference>
<dbReference type="Pfam" id="PF14533">
    <property type="entry name" value="USP7_C2"/>
    <property type="match status" value="1"/>
</dbReference>
<keyword evidence="17" id="KW-1185">Reference proteome</keyword>
<dbReference type="Gene3D" id="2.60.210.10">
    <property type="entry name" value="Apoptosis, Tumor Necrosis Factor Receptor Associated Protein 2, Chain A"/>
    <property type="match status" value="1"/>
</dbReference>
<accession>A0A226EUC1</accession>
<dbReference type="PANTHER" id="PTHR24006">
    <property type="entry name" value="UBIQUITIN CARBOXYL-TERMINAL HYDROLASE"/>
    <property type="match status" value="1"/>
</dbReference>
<dbReference type="InterPro" id="IPR050164">
    <property type="entry name" value="Peptidase_C19"/>
</dbReference>
<dbReference type="EMBL" id="LNIX01000002">
    <property type="protein sequence ID" value="OXA60820.1"/>
    <property type="molecule type" value="Genomic_DNA"/>
</dbReference>